<dbReference type="InterPro" id="IPR009100">
    <property type="entry name" value="AcylCoA_DH/oxidase_NM_dom_sf"/>
</dbReference>
<dbReference type="Gene3D" id="1.10.540.10">
    <property type="entry name" value="Acyl-CoA dehydrogenase/oxidase, N-terminal domain"/>
    <property type="match status" value="1"/>
</dbReference>
<dbReference type="InterPro" id="IPR037069">
    <property type="entry name" value="AcylCoA_DH/ox_N_sf"/>
</dbReference>
<evidence type="ECO:0000256" key="5">
    <source>
        <dbReference type="ARBA" id="ARBA00023002"/>
    </source>
</evidence>
<evidence type="ECO:0000256" key="1">
    <source>
        <dbReference type="ARBA" id="ARBA00001974"/>
    </source>
</evidence>
<name>A0A0P9D5M3_9BACL</name>
<evidence type="ECO:0000256" key="6">
    <source>
        <dbReference type="RuleBase" id="RU362125"/>
    </source>
</evidence>
<dbReference type="SUPFAM" id="SSF47203">
    <property type="entry name" value="Acyl-CoA dehydrogenase C-terminal domain-like"/>
    <property type="match status" value="1"/>
</dbReference>
<evidence type="ECO:0000313" key="10">
    <source>
        <dbReference type="EMBL" id="KPV44729.1"/>
    </source>
</evidence>
<proteinExistence type="inferred from homology"/>
<evidence type="ECO:0000256" key="3">
    <source>
        <dbReference type="ARBA" id="ARBA00022630"/>
    </source>
</evidence>
<dbReference type="STRING" id="471514.AN477_05395"/>
<evidence type="ECO:0000259" key="7">
    <source>
        <dbReference type="Pfam" id="PF00441"/>
    </source>
</evidence>
<protein>
    <submittedName>
        <fullName evidence="10">Acyl-CoA dehydrogenase</fullName>
    </submittedName>
</protein>
<dbReference type="Gene3D" id="2.40.110.10">
    <property type="entry name" value="Butyryl-CoA Dehydrogenase, subunit A, domain 2"/>
    <property type="match status" value="1"/>
</dbReference>
<dbReference type="InterPro" id="IPR046373">
    <property type="entry name" value="Acyl-CoA_Oxase/DH_mid-dom_sf"/>
</dbReference>
<feature type="domain" description="Acyl-CoA dehydrogenase/oxidase C-terminal" evidence="7">
    <location>
        <begin position="234"/>
        <end position="388"/>
    </location>
</feature>
<comment type="similarity">
    <text evidence="2 6">Belongs to the acyl-CoA dehydrogenase family.</text>
</comment>
<dbReference type="InterPro" id="IPR013786">
    <property type="entry name" value="AcylCoA_DH/ox_N"/>
</dbReference>
<dbReference type="InterPro" id="IPR036250">
    <property type="entry name" value="AcylCo_DH-like_C"/>
</dbReference>
<sequence>MDFSLTSAEREFQHALRDWLEQNLPAGWKGSRSLPKTDPERTQFLRDWQRRLYDGGWAGVAWPKEYGGRGATLLEEVIYQEEMVRVKAPPVINIIGIGMIGPTLIQIGTEAQKRRYVHKILSGEEIWCQGYSEPGAGSDLAAIQTHAVKQGDKWIINGQKVWTSYAHIADRCFLLARTDRSGAKHDGMTAFLIDMHQPGVETRPIHQMSDHYDFNEIFFTDAVAYEEDIVGEVGEGWKVAVTLLMHERVGVARQVFSLQRDFNDLVGFSKTLTRQGVRLVENPVVKKRLVDYYARSRGALLTYYRHLTQTMKTGHPGVEGSMDKLLCSELGKDMLGYAVSLQGAHSPLWHEDAYVNSSWQDGYLESLGLTIAGGTTEIQKNVVAERVLGLPKDIKH</sequence>
<dbReference type="RefSeq" id="WP_054968156.1">
    <property type="nucleotide sequence ID" value="NZ_LJCO01000026.1"/>
</dbReference>
<dbReference type="InterPro" id="IPR009075">
    <property type="entry name" value="AcylCo_DH/oxidase_C"/>
</dbReference>
<gene>
    <name evidence="10" type="ORF">AN477_05395</name>
</gene>
<dbReference type="Pfam" id="PF00441">
    <property type="entry name" value="Acyl-CoA_dh_1"/>
    <property type="match status" value="1"/>
</dbReference>
<reference evidence="10 11" key="1">
    <citation type="submission" date="2015-09" db="EMBL/GenBank/DDBJ databases">
        <title>Draft genome sequence of Alicyclobacillus ferrooxydans DSM 22381.</title>
        <authorList>
            <person name="Hemp J."/>
        </authorList>
    </citation>
    <scope>NUCLEOTIDE SEQUENCE [LARGE SCALE GENOMIC DNA]</scope>
    <source>
        <strain evidence="10 11">TC-34</strain>
    </source>
</reference>
<comment type="caution">
    <text evidence="10">The sequence shown here is derived from an EMBL/GenBank/DDBJ whole genome shotgun (WGS) entry which is preliminary data.</text>
</comment>
<dbReference type="Pfam" id="PF02770">
    <property type="entry name" value="Acyl-CoA_dh_M"/>
    <property type="match status" value="1"/>
</dbReference>
<dbReference type="InterPro" id="IPR052161">
    <property type="entry name" value="Mycobact_Acyl-CoA_DH"/>
</dbReference>
<dbReference type="AlphaFoldDB" id="A0A0P9D5M3"/>
<dbReference type="GO" id="GO:0050660">
    <property type="term" value="F:flavin adenine dinucleotide binding"/>
    <property type="evidence" value="ECO:0007669"/>
    <property type="project" value="InterPro"/>
</dbReference>
<dbReference type="GO" id="GO:0005886">
    <property type="term" value="C:plasma membrane"/>
    <property type="evidence" value="ECO:0007669"/>
    <property type="project" value="TreeGrafter"/>
</dbReference>
<accession>A0A0P9D5M3</accession>
<dbReference type="InterPro" id="IPR006091">
    <property type="entry name" value="Acyl-CoA_Oxase/DH_mid-dom"/>
</dbReference>
<evidence type="ECO:0000313" key="11">
    <source>
        <dbReference type="Proteomes" id="UP000050482"/>
    </source>
</evidence>
<evidence type="ECO:0000256" key="4">
    <source>
        <dbReference type="ARBA" id="ARBA00022827"/>
    </source>
</evidence>
<keyword evidence="3 6" id="KW-0285">Flavoprotein</keyword>
<evidence type="ECO:0000259" key="9">
    <source>
        <dbReference type="Pfam" id="PF02771"/>
    </source>
</evidence>
<keyword evidence="4 6" id="KW-0274">FAD</keyword>
<dbReference type="EMBL" id="LJCO01000026">
    <property type="protein sequence ID" value="KPV44729.1"/>
    <property type="molecule type" value="Genomic_DNA"/>
</dbReference>
<dbReference type="PATRIC" id="fig|471514.4.peg.2450"/>
<evidence type="ECO:0000256" key="2">
    <source>
        <dbReference type="ARBA" id="ARBA00009347"/>
    </source>
</evidence>
<dbReference type="SUPFAM" id="SSF56645">
    <property type="entry name" value="Acyl-CoA dehydrogenase NM domain-like"/>
    <property type="match status" value="1"/>
</dbReference>
<keyword evidence="11" id="KW-1185">Reference proteome</keyword>
<dbReference type="PANTHER" id="PTHR43292">
    <property type="entry name" value="ACYL-COA DEHYDROGENASE"/>
    <property type="match status" value="1"/>
</dbReference>
<dbReference type="PANTHER" id="PTHR43292:SF4">
    <property type="entry name" value="ACYL-COA DEHYDROGENASE FADE34"/>
    <property type="match status" value="1"/>
</dbReference>
<dbReference type="Pfam" id="PF02771">
    <property type="entry name" value="Acyl-CoA_dh_N"/>
    <property type="match status" value="1"/>
</dbReference>
<dbReference type="FunFam" id="2.40.110.10:FF:000011">
    <property type="entry name" value="Acyl-CoA dehydrogenase FadE34"/>
    <property type="match status" value="1"/>
</dbReference>
<dbReference type="Gene3D" id="1.20.140.10">
    <property type="entry name" value="Butyryl-CoA Dehydrogenase, subunit A, domain 3"/>
    <property type="match status" value="1"/>
</dbReference>
<dbReference type="OrthoDB" id="2985879at2"/>
<feature type="domain" description="Acyl-CoA oxidase/dehydrogenase middle" evidence="8">
    <location>
        <begin position="128"/>
        <end position="221"/>
    </location>
</feature>
<evidence type="ECO:0000259" key="8">
    <source>
        <dbReference type="Pfam" id="PF02770"/>
    </source>
</evidence>
<organism evidence="10 11">
    <name type="scientific">Alicyclobacillus ferrooxydans</name>
    <dbReference type="NCBI Taxonomy" id="471514"/>
    <lineage>
        <taxon>Bacteria</taxon>
        <taxon>Bacillati</taxon>
        <taxon>Bacillota</taxon>
        <taxon>Bacilli</taxon>
        <taxon>Bacillales</taxon>
        <taxon>Alicyclobacillaceae</taxon>
        <taxon>Alicyclobacillus</taxon>
    </lineage>
</organism>
<dbReference type="GO" id="GO:0016627">
    <property type="term" value="F:oxidoreductase activity, acting on the CH-CH group of donors"/>
    <property type="evidence" value="ECO:0007669"/>
    <property type="project" value="InterPro"/>
</dbReference>
<comment type="cofactor">
    <cofactor evidence="1 6">
        <name>FAD</name>
        <dbReference type="ChEBI" id="CHEBI:57692"/>
    </cofactor>
</comment>
<feature type="domain" description="Acyl-CoA dehydrogenase/oxidase N-terminal" evidence="9">
    <location>
        <begin position="7"/>
        <end position="124"/>
    </location>
</feature>
<dbReference type="Proteomes" id="UP000050482">
    <property type="component" value="Unassembled WGS sequence"/>
</dbReference>
<keyword evidence="5 6" id="KW-0560">Oxidoreductase</keyword>